<feature type="transmembrane region" description="Helical" evidence="1">
    <location>
        <begin position="12"/>
        <end position="30"/>
    </location>
</feature>
<dbReference type="STRING" id="1416801.SAMN05192553_105204"/>
<keyword evidence="1" id="KW-0812">Transmembrane</keyword>
<reference evidence="3" key="1">
    <citation type="submission" date="2016-10" db="EMBL/GenBank/DDBJ databases">
        <authorList>
            <person name="Varghese N."/>
            <person name="Submissions S."/>
        </authorList>
    </citation>
    <scope>NUCLEOTIDE SEQUENCE [LARGE SCALE GENOMIC DNA]</scope>
    <source>
        <strain evidence="3">IBRC-M 10761</strain>
    </source>
</reference>
<accession>A0A1H7A1Y6</accession>
<protein>
    <submittedName>
        <fullName evidence="2">Uncharacterized protein</fullName>
    </submittedName>
</protein>
<evidence type="ECO:0000256" key="1">
    <source>
        <dbReference type="SAM" id="Phobius"/>
    </source>
</evidence>
<evidence type="ECO:0000313" key="3">
    <source>
        <dbReference type="Proteomes" id="UP000199403"/>
    </source>
</evidence>
<keyword evidence="1" id="KW-0472">Membrane</keyword>
<dbReference type="EMBL" id="FNZH01000005">
    <property type="protein sequence ID" value="SEJ57917.1"/>
    <property type="molecule type" value="Genomic_DNA"/>
</dbReference>
<dbReference type="OrthoDB" id="839045at2"/>
<dbReference type="RefSeq" id="WP_092176627.1">
    <property type="nucleotide sequence ID" value="NZ_FNZH01000005.1"/>
</dbReference>
<proteinExistence type="predicted"/>
<dbReference type="Proteomes" id="UP000199403">
    <property type="component" value="Unassembled WGS sequence"/>
</dbReference>
<keyword evidence="3" id="KW-1185">Reference proteome</keyword>
<name>A0A1H7A1Y6_9BACT</name>
<organism evidence="2 3">
    <name type="scientific">Cyclobacterium xiamenense</name>
    <dbReference type="NCBI Taxonomy" id="1297121"/>
    <lineage>
        <taxon>Bacteria</taxon>
        <taxon>Pseudomonadati</taxon>
        <taxon>Bacteroidota</taxon>
        <taxon>Cytophagia</taxon>
        <taxon>Cytophagales</taxon>
        <taxon>Cyclobacteriaceae</taxon>
        <taxon>Cyclobacterium</taxon>
    </lineage>
</organism>
<keyword evidence="1" id="KW-1133">Transmembrane helix</keyword>
<dbReference type="AlphaFoldDB" id="A0A1H7A1Y6"/>
<gene>
    <name evidence="2" type="ORF">SAMN05192553_105204</name>
</gene>
<evidence type="ECO:0000313" key="2">
    <source>
        <dbReference type="EMBL" id="SEJ57917.1"/>
    </source>
</evidence>
<sequence>MDKAFHRFFKRIIPSCFLAVAGFVLLAAWLDVFGLFGMTQRTRVYGEERISKYLMAFRYIPENFDGIILGPSLSANLNPGPISDVRYFNASLMGARIQTMVPLLEQVLASDHRMRKAWICLHPYMTQQEGVEQHTLMRPSSYWSAFGSIHLLRVYGFALLRWLRLAPGKYPPNQYLENGTNQFEPLFRVPNVAAKIEAEKALVNAGDFEISPVAEQALNRLWQLLESHHIETTVYFHPVPLPIRAAHAERFRRYWEEIKASYPAEGSRITFENFNQPKYDFFSSDTTNFIDHGHLSTKGQKRLLEELNRISR</sequence>